<dbReference type="InterPro" id="IPR010997">
    <property type="entry name" value="HRDC-like_sf"/>
</dbReference>
<dbReference type="RefSeq" id="WP_146384413.1">
    <property type="nucleotide sequence ID" value="NZ_VOHK01000001.1"/>
</dbReference>
<gene>
    <name evidence="7" type="primary">rnd</name>
    <name evidence="7" type="ORF">FQY83_01350</name>
</gene>
<dbReference type="GO" id="GO:0008408">
    <property type="term" value="F:3'-5' exonuclease activity"/>
    <property type="evidence" value="ECO:0007669"/>
    <property type="project" value="InterPro"/>
</dbReference>
<protein>
    <submittedName>
        <fullName evidence="7">Ribonuclease D</fullName>
        <ecNumber evidence="7">3.1.13.5</ecNumber>
    </submittedName>
</protein>
<dbReference type="SUPFAM" id="SSF53098">
    <property type="entry name" value="Ribonuclease H-like"/>
    <property type="match status" value="1"/>
</dbReference>
<evidence type="ECO:0000313" key="7">
    <source>
        <dbReference type="EMBL" id="TWT23323.1"/>
    </source>
</evidence>
<dbReference type="Gene3D" id="3.30.420.10">
    <property type="entry name" value="Ribonuclease H-like superfamily/Ribonuclease H"/>
    <property type="match status" value="1"/>
</dbReference>
<feature type="domain" description="HRDC" evidence="6">
    <location>
        <begin position="217"/>
        <end position="297"/>
    </location>
</feature>
<dbReference type="SMART" id="SM00474">
    <property type="entry name" value="35EXOc"/>
    <property type="match status" value="1"/>
</dbReference>
<dbReference type="InterPro" id="IPR006292">
    <property type="entry name" value="RNase_D"/>
</dbReference>
<proteinExistence type="predicted"/>
<dbReference type="Pfam" id="PF00570">
    <property type="entry name" value="HRDC"/>
    <property type="match status" value="1"/>
</dbReference>
<keyword evidence="8" id="KW-1185">Reference proteome</keyword>
<name>A0A5C5UBS0_9GAMM</name>
<comment type="caution">
    <text evidence="7">The sequence shown here is derived from an EMBL/GenBank/DDBJ whole genome shotgun (WGS) entry which is preliminary data.</text>
</comment>
<dbReference type="InterPro" id="IPR044876">
    <property type="entry name" value="HRDC_dom_sf"/>
</dbReference>
<keyword evidence="1" id="KW-0963">Cytoplasm</keyword>
<dbReference type="EC" id="3.1.13.5" evidence="7"/>
<evidence type="ECO:0000259" key="6">
    <source>
        <dbReference type="PROSITE" id="PS50967"/>
    </source>
</evidence>
<keyword evidence="5" id="KW-0269">Exonuclease</keyword>
<organism evidence="7 8">
    <name type="scientific">Luteimonas marina</name>
    <dbReference type="NCBI Taxonomy" id="488485"/>
    <lineage>
        <taxon>Bacteria</taxon>
        <taxon>Pseudomonadati</taxon>
        <taxon>Pseudomonadota</taxon>
        <taxon>Gammaproteobacteria</taxon>
        <taxon>Lysobacterales</taxon>
        <taxon>Lysobacteraceae</taxon>
        <taxon>Luteimonas</taxon>
    </lineage>
</organism>
<dbReference type="GO" id="GO:0003676">
    <property type="term" value="F:nucleic acid binding"/>
    <property type="evidence" value="ECO:0007669"/>
    <property type="project" value="InterPro"/>
</dbReference>
<keyword evidence="4 7" id="KW-0378">Hydrolase</keyword>
<dbReference type="Proteomes" id="UP000319980">
    <property type="component" value="Unassembled WGS sequence"/>
</dbReference>
<dbReference type="NCBIfam" id="TIGR01388">
    <property type="entry name" value="rnd"/>
    <property type="match status" value="1"/>
</dbReference>
<evidence type="ECO:0000313" key="8">
    <source>
        <dbReference type="Proteomes" id="UP000319980"/>
    </source>
</evidence>
<evidence type="ECO:0000256" key="2">
    <source>
        <dbReference type="ARBA" id="ARBA00022694"/>
    </source>
</evidence>
<keyword evidence="3" id="KW-0540">Nuclease</keyword>
<sequence>MSSSPALWVTDPALLQTHLANAGKRVAVDTEFIRERTYWPQLSLAQVAIEVPSADAPTILLLDMLAPGMTDALGPLLADTSILKIMHSASEDLVAFQHACGVVPDPLFDTQIAAALAGVGAGLGYQRLVQDLLGIAVDKGETRSDWMKRPLSPAQLAYAADDVRHLFAVHDALDAKLRALGRDGWFAEDCARMVDNARSDDGERWPHLSLRSAQFLDDDGRRRLLRLLRWRDVQARRSDRPRNWVLDNELATTLAREAPRDRGELERLLDAHPRSPRKLAAAIWTALDTPLPDEDDAPAPRTSERDRKALRRLQDAVSARSVELGLPDGVLASRRWLETLLDGEDWPGVLSGWRRAELEPSLSPLLEVAGEASATSV</sequence>
<evidence type="ECO:0000256" key="3">
    <source>
        <dbReference type="ARBA" id="ARBA00022722"/>
    </source>
</evidence>
<dbReference type="GO" id="GO:0000166">
    <property type="term" value="F:nucleotide binding"/>
    <property type="evidence" value="ECO:0007669"/>
    <property type="project" value="InterPro"/>
</dbReference>
<dbReference type="Gene3D" id="1.10.150.80">
    <property type="entry name" value="HRDC domain"/>
    <property type="match status" value="2"/>
</dbReference>
<reference evidence="7 8" key="1">
    <citation type="journal article" date="2008" name="Int. J. Syst. Evol. Microbiol.">
        <title>Luteimonas marina sp. nov., isolated from seawater.</title>
        <authorList>
            <person name="Baik K.S."/>
            <person name="Park S.C."/>
            <person name="Kim M.S."/>
            <person name="Kim E.M."/>
            <person name="Park C."/>
            <person name="Chun J."/>
            <person name="Seong C.N."/>
        </authorList>
    </citation>
    <scope>NUCLEOTIDE SEQUENCE [LARGE SCALE GENOMIC DNA]</scope>
    <source>
        <strain evidence="7 8">FR1330</strain>
    </source>
</reference>
<dbReference type="OrthoDB" id="9800549at2"/>
<dbReference type="PANTHER" id="PTHR47649">
    <property type="entry name" value="RIBONUCLEASE D"/>
    <property type="match status" value="1"/>
</dbReference>
<evidence type="ECO:0000256" key="1">
    <source>
        <dbReference type="ARBA" id="ARBA00022490"/>
    </source>
</evidence>
<accession>A0A5C5UBS0</accession>
<dbReference type="PROSITE" id="PS50967">
    <property type="entry name" value="HRDC"/>
    <property type="match status" value="1"/>
</dbReference>
<dbReference type="AlphaFoldDB" id="A0A5C5UBS0"/>
<dbReference type="SUPFAM" id="SSF47819">
    <property type="entry name" value="HRDC-like"/>
    <property type="match status" value="2"/>
</dbReference>
<dbReference type="InterPro" id="IPR012337">
    <property type="entry name" value="RNaseH-like_sf"/>
</dbReference>
<dbReference type="GO" id="GO:0033890">
    <property type="term" value="F:ribonuclease D activity"/>
    <property type="evidence" value="ECO:0007669"/>
    <property type="project" value="UniProtKB-EC"/>
</dbReference>
<dbReference type="InterPro" id="IPR036397">
    <property type="entry name" value="RNaseH_sf"/>
</dbReference>
<dbReference type="GO" id="GO:0008033">
    <property type="term" value="P:tRNA processing"/>
    <property type="evidence" value="ECO:0007669"/>
    <property type="project" value="UniProtKB-KW"/>
</dbReference>
<dbReference type="EMBL" id="VOHK01000001">
    <property type="protein sequence ID" value="TWT23323.1"/>
    <property type="molecule type" value="Genomic_DNA"/>
</dbReference>
<dbReference type="InterPro" id="IPR002121">
    <property type="entry name" value="HRDC_dom"/>
</dbReference>
<evidence type="ECO:0000256" key="4">
    <source>
        <dbReference type="ARBA" id="ARBA00022801"/>
    </source>
</evidence>
<keyword evidence="2" id="KW-0819">tRNA processing</keyword>
<dbReference type="InterPro" id="IPR051086">
    <property type="entry name" value="RNase_D-like"/>
</dbReference>
<dbReference type="CDD" id="cd06142">
    <property type="entry name" value="RNaseD_exo"/>
    <property type="match status" value="1"/>
</dbReference>
<dbReference type="Pfam" id="PF01612">
    <property type="entry name" value="DNA_pol_A_exo1"/>
    <property type="match status" value="1"/>
</dbReference>
<dbReference type="PANTHER" id="PTHR47649:SF1">
    <property type="entry name" value="RIBONUCLEASE D"/>
    <property type="match status" value="1"/>
</dbReference>
<evidence type="ECO:0000256" key="5">
    <source>
        <dbReference type="ARBA" id="ARBA00022839"/>
    </source>
</evidence>
<dbReference type="InterPro" id="IPR002562">
    <property type="entry name" value="3'-5'_exonuclease_dom"/>
</dbReference>